<dbReference type="InterPro" id="IPR012336">
    <property type="entry name" value="Thioredoxin-like_fold"/>
</dbReference>
<dbReference type="EMBL" id="JARVQW010000013">
    <property type="protein sequence ID" value="MDH2307491.1"/>
    <property type="molecule type" value="Genomic_DNA"/>
</dbReference>
<feature type="chain" id="PRO_5011825436" description="Thiol:disulfide interchange protein" evidence="1">
    <location>
        <begin position="39"/>
        <end position="271"/>
    </location>
</feature>
<feature type="domain" description="Thioredoxin-like fold" evidence="2">
    <location>
        <begin position="144"/>
        <end position="264"/>
    </location>
</feature>
<dbReference type="PANTHER" id="PTHR35272">
    <property type="entry name" value="THIOL:DISULFIDE INTERCHANGE PROTEIN DSBC-RELATED"/>
    <property type="match status" value="1"/>
</dbReference>
<comment type="subcellular location">
    <subcellularLocation>
        <location evidence="1">Periplasm</location>
    </subcellularLocation>
</comment>
<accession>A0A220DIK0</accession>
<dbReference type="Pfam" id="PF13098">
    <property type="entry name" value="Thioredoxin_2"/>
    <property type="match status" value="1"/>
</dbReference>
<comment type="function">
    <text evidence="1">Required for disulfide bond formation in some periplasmic proteins. Acts by transferring its disulfide bond to other proteins and is reduced in the process.</text>
</comment>
<dbReference type="InterPro" id="IPR051470">
    <property type="entry name" value="Thiol:disulfide_interchange"/>
</dbReference>
<evidence type="ECO:0000313" key="4">
    <source>
        <dbReference type="EMBL" id="MDH2307491.1"/>
    </source>
</evidence>
<sequence precursor="true">MKESQSTDKYADGAGFKMKNKIHLSLISLALAFTTAHAHANYADIEKTNTQTVFNQEALKAHPTKTPDIPKFLLPSNGIIALNNNGSLQLLTSNGRFVIKGTLYDTWAKKDLTSFEEIQKYGSIIPVKNLNIKMDDLQSATWGKGPKQTIIFTDPFCVQCHETLQQLNDLDPEKYTVHVLSVGVLNSNSQQRNFELYCAKDRYRADRAIITGNNSVRFEQIENCDREALMKREITAQVFGVSMIPFIIRDDGTYNVGKPVEGLKSFLESGK</sequence>
<reference evidence="3" key="1">
    <citation type="journal article" date="2017" name="Genome Biol. Evol.">
        <title>Genomic Epidemiology of NDM-1-Encoding Plasmids in Latin American Clinical Isolates Reveals Insights into the Evolution of Multidrug Resistance.</title>
        <authorList>
            <person name="Marquez-Ortiz R.A."/>
            <person name="Haggerty L."/>
            <person name="Olarte N."/>
            <person name="Duarte C."/>
            <person name="Garza-Ramos U."/>
            <person name="Silva-Sanchez J."/>
            <person name="Castro B.E."/>
            <person name="Sim E.M."/>
            <person name="Beltran M."/>
            <person name="Moncada M.V."/>
            <person name="Valderrama A."/>
            <person name="Castellanos J.E."/>
            <person name="Charles I.G."/>
            <person name="Vanegas N."/>
            <person name="Escobar-Perez J."/>
            <person name="Petty N.K."/>
        </authorList>
    </citation>
    <scope>NUCLEOTIDE SEQUENCE</scope>
    <source>
        <strain evidence="3">06-1619</strain>
        <plasmid evidence="3">p06-1619-1</plasmid>
    </source>
</reference>
<comment type="similarity">
    <text evidence="1">Belongs to the thioredoxin family. DsbC subfamily.</text>
</comment>
<keyword evidence="1" id="KW-0574">Periplasm</keyword>
<dbReference type="GO" id="GO:0042597">
    <property type="term" value="C:periplasmic space"/>
    <property type="evidence" value="ECO:0007669"/>
    <property type="project" value="UniProtKB-SubCell"/>
</dbReference>
<feature type="signal peptide" evidence="1">
    <location>
        <begin position="1"/>
        <end position="38"/>
    </location>
</feature>
<dbReference type="PANTHER" id="PTHR35272:SF4">
    <property type="entry name" value="THIOL:DISULFIDE INTERCHANGE PROTEIN DSBG"/>
    <property type="match status" value="1"/>
</dbReference>
<reference evidence="4" key="3">
    <citation type="submission" date="2023-10" db="EMBL/GenBank/DDBJ databases">
        <title>Analysis of Resistance Genes of Carbapenem-resistant Providencia rettgeri.</title>
        <authorList>
            <person name="Liu M."/>
        </authorList>
    </citation>
    <scope>NUCLEOTIDE SEQUENCE</scope>
    <source>
        <strain evidence="4">QITACRE101</strain>
    </source>
</reference>
<name>A0A220DIK0_PRORE</name>
<dbReference type="RefSeq" id="WP_235906220.1">
    <property type="nucleotide sequence ID" value="NC_022589.1"/>
</dbReference>
<geneLocation type="plasmid" evidence="3">
    <name>p06-1619-1</name>
</geneLocation>
<gene>
    <name evidence="3" type="ORF">PRE19P2_0210</name>
    <name evidence="4" type="ORF">QDQ51_18995</name>
</gene>
<dbReference type="CDD" id="cd03020">
    <property type="entry name" value="DsbA_DsbC_DsbG"/>
    <property type="match status" value="1"/>
</dbReference>
<evidence type="ECO:0000259" key="2">
    <source>
        <dbReference type="Pfam" id="PF13098"/>
    </source>
</evidence>
<reference evidence="4" key="2">
    <citation type="submission" date="2023-04" db="EMBL/GenBank/DDBJ databases">
        <authorList>
            <person name="Li W."/>
        </authorList>
    </citation>
    <scope>NUCLEOTIDE SEQUENCE</scope>
    <source>
        <strain evidence="4">QITACRE101</strain>
    </source>
</reference>
<organism evidence="3">
    <name type="scientific">Providencia rettgeri</name>
    <dbReference type="NCBI Taxonomy" id="587"/>
    <lineage>
        <taxon>Bacteria</taxon>
        <taxon>Pseudomonadati</taxon>
        <taxon>Pseudomonadota</taxon>
        <taxon>Gammaproteobacteria</taxon>
        <taxon>Enterobacterales</taxon>
        <taxon>Morganellaceae</taxon>
        <taxon>Providencia</taxon>
    </lineage>
</organism>
<proteinExistence type="inferred from homology"/>
<evidence type="ECO:0000313" key="3">
    <source>
        <dbReference type="EMBL" id="ARV76108.1"/>
    </source>
</evidence>
<dbReference type="EMBL" id="KX832929">
    <property type="protein sequence ID" value="ARV76108.1"/>
    <property type="molecule type" value="Genomic_DNA"/>
</dbReference>
<protein>
    <recommendedName>
        <fullName evidence="1">Thiol:disulfide interchange protein</fullName>
    </recommendedName>
</protein>
<keyword evidence="3" id="KW-0614">Plasmid</keyword>
<dbReference type="Gene3D" id="3.40.30.10">
    <property type="entry name" value="Glutaredoxin"/>
    <property type="match status" value="1"/>
</dbReference>
<keyword evidence="1" id="KW-0732">Signal</keyword>
<dbReference type="InterPro" id="IPR033954">
    <property type="entry name" value="DiS-bond_Isoase_DsbC/G"/>
</dbReference>
<dbReference type="InterPro" id="IPR036249">
    <property type="entry name" value="Thioredoxin-like_sf"/>
</dbReference>
<keyword evidence="3" id="KW-0413">Isomerase</keyword>
<dbReference type="AlphaFoldDB" id="A0A220DIK0"/>
<dbReference type="GO" id="GO:0016853">
    <property type="term" value="F:isomerase activity"/>
    <property type="evidence" value="ECO:0007669"/>
    <property type="project" value="UniProtKB-KW"/>
</dbReference>
<keyword evidence="1" id="KW-0676">Redox-active center</keyword>
<dbReference type="SUPFAM" id="SSF52833">
    <property type="entry name" value="Thioredoxin-like"/>
    <property type="match status" value="1"/>
</dbReference>
<evidence type="ECO:0000256" key="1">
    <source>
        <dbReference type="RuleBase" id="RU364038"/>
    </source>
</evidence>
<dbReference type="Proteomes" id="UP001162044">
    <property type="component" value="Unassembled WGS sequence"/>
</dbReference>